<proteinExistence type="predicted"/>
<sequence length="156" mass="18052">PILEALERCDARFAKEWWHWFFFAQKEKPERAILTDPDGWYGGSPEHMGAEAFEDYRAAIHDPRVVYGMLEDYRAGLGIDREHDQSDRAAGRRIACPTMVLWSLQDDLERLYGNVLDVWIPWTNKLSGRGLDCGHHMAEEAPETVAVELREFFRSA</sequence>
<name>A0A7C9VIM5_9HYPH</name>
<dbReference type="Gene3D" id="3.40.50.1820">
    <property type="entry name" value="alpha/beta hydrolase"/>
    <property type="match status" value="1"/>
</dbReference>
<dbReference type="SUPFAM" id="SSF53474">
    <property type="entry name" value="alpha/beta-Hydrolases"/>
    <property type="match status" value="1"/>
</dbReference>
<evidence type="ECO:0000313" key="1">
    <source>
        <dbReference type="EMBL" id="NGN45368.1"/>
    </source>
</evidence>
<reference evidence="1 2" key="1">
    <citation type="submission" date="2020-02" db="EMBL/GenBank/DDBJ databases">
        <title>Genome sequence of the type strain CGMCC 1.15528 of Mesorhizobium zhangyense.</title>
        <authorList>
            <person name="Gao J."/>
            <person name="Sun J."/>
        </authorList>
    </citation>
    <scope>NUCLEOTIDE SEQUENCE [LARGE SCALE GENOMIC DNA]</scope>
    <source>
        <strain evidence="1 2">CGMCC 1.15528</strain>
    </source>
</reference>
<protein>
    <submittedName>
        <fullName evidence="1">Alpha/beta hydrolase</fullName>
    </submittedName>
</protein>
<dbReference type="InterPro" id="IPR029058">
    <property type="entry name" value="AB_hydrolase_fold"/>
</dbReference>
<dbReference type="EMBL" id="JAAKZG010000064">
    <property type="protein sequence ID" value="NGN45368.1"/>
    <property type="molecule type" value="Genomic_DNA"/>
</dbReference>
<keyword evidence="1" id="KW-0378">Hydrolase</keyword>
<dbReference type="Proteomes" id="UP000481252">
    <property type="component" value="Unassembled WGS sequence"/>
</dbReference>
<organism evidence="1 2">
    <name type="scientific">Mesorhizobium zhangyense</name>
    <dbReference type="NCBI Taxonomy" id="1776730"/>
    <lineage>
        <taxon>Bacteria</taxon>
        <taxon>Pseudomonadati</taxon>
        <taxon>Pseudomonadota</taxon>
        <taxon>Alphaproteobacteria</taxon>
        <taxon>Hyphomicrobiales</taxon>
        <taxon>Phyllobacteriaceae</taxon>
        <taxon>Mesorhizobium</taxon>
    </lineage>
</organism>
<gene>
    <name evidence="1" type="ORF">G6N74_30470</name>
</gene>
<dbReference type="RefSeq" id="WP_165121733.1">
    <property type="nucleotide sequence ID" value="NZ_JAAKZG010000064.1"/>
</dbReference>
<dbReference type="GO" id="GO:0016787">
    <property type="term" value="F:hydrolase activity"/>
    <property type="evidence" value="ECO:0007669"/>
    <property type="project" value="UniProtKB-KW"/>
</dbReference>
<comment type="caution">
    <text evidence="1">The sequence shown here is derived from an EMBL/GenBank/DDBJ whole genome shotgun (WGS) entry which is preliminary data.</text>
</comment>
<evidence type="ECO:0000313" key="2">
    <source>
        <dbReference type="Proteomes" id="UP000481252"/>
    </source>
</evidence>
<dbReference type="AlphaFoldDB" id="A0A7C9VIM5"/>
<keyword evidence="2" id="KW-1185">Reference proteome</keyword>
<feature type="non-terminal residue" evidence="1">
    <location>
        <position position="1"/>
    </location>
</feature>
<accession>A0A7C9VIM5</accession>